<dbReference type="Pfam" id="PF14497">
    <property type="entry name" value="GST_C_3"/>
    <property type="match status" value="1"/>
</dbReference>
<dbReference type="InterPro" id="IPR040075">
    <property type="entry name" value="GST_N_Theta"/>
</dbReference>
<dbReference type="SFLD" id="SFLDG00358">
    <property type="entry name" value="Main_(cytGST)"/>
    <property type="match status" value="1"/>
</dbReference>
<evidence type="ECO:0000259" key="5">
    <source>
        <dbReference type="PROSITE" id="PS50405"/>
    </source>
</evidence>
<feature type="domain" description="GST C-terminal" evidence="5">
    <location>
        <begin position="90"/>
        <end position="219"/>
    </location>
</feature>
<evidence type="ECO:0000256" key="3">
    <source>
        <dbReference type="ARBA" id="ARBA00022679"/>
    </source>
</evidence>
<dbReference type="FunFam" id="3.40.30.10:FF:000176">
    <property type="entry name" value="Glutathione S-transferase theta-1"/>
    <property type="match status" value="1"/>
</dbReference>
<evidence type="ECO:0000313" key="6">
    <source>
        <dbReference type="EMBL" id="AFB83399.1"/>
    </source>
</evidence>
<name>H6B8N9_RUDPH</name>
<dbReference type="InterPro" id="IPR004046">
    <property type="entry name" value="GST_C"/>
</dbReference>
<dbReference type="FunFam" id="1.20.1050.10:FF:000039">
    <property type="entry name" value="Glutathione S-transferase theta-1"/>
    <property type="match status" value="1"/>
</dbReference>
<keyword evidence="3 6" id="KW-0808">Transferase</keyword>
<evidence type="ECO:0000256" key="2">
    <source>
        <dbReference type="ARBA" id="ARBA00022490"/>
    </source>
</evidence>
<comment type="subcellular location">
    <subcellularLocation>
        <location evidence="1">Cytoplasm</location>
    </subcellularLocation>
</comment>
<keyword evidence="2" id="KW-0963">Cytoplasm</keyword>
<reference evidence="6" key="1">
    <citation type="journal article" date="2012" name="Comp. Biochem. Physiol. B, Biochem. Mol. Biol.">
        <title>First molluscan theta-class Glutathione S-Transferase: Identification, cloning, characterization and transcriptional analysis post immune challenges.</title>
        <authorList>
            <person name="Saranya Revathy K."/>
            <person name="Umasuthan N."/>
            <person name="Lee Y."/>
            <person name="Choi C.Y."/>
            <person name="Whang I."/>
            <person name="Lee J."/>
        </authorList>
    </citation>
    <scope>NUCLEOTIDE SEQUENCE</scope>
</reference>
<dbReference type="Gene3D" id="3.40.30.10">
    <property type="entry name" value="Glutaredoxin"/>
    <property type="match status" value="1"/>
</dbReference>
<dbReference type="PANTHER" id="PTHR43917">
    <property type="match status" value="1"/>
</dbReference>
<dbReference type="GO" id="GO:0004364">
    <property type="term" value="F:glutathione transferase activity"/>
    <property type="evidence" value="ECO:0007669"/>
    <property type="project" value="TreeGrafter"/>
</dbReference>
<dbReference type="CDD" id="cd03050">
    <property type="entry name" value="GST_N_Theta"/>
    <property type="match status" value="1"/>
</dbReference>
<dbReference type="AlphaFoldDB" id="H6B8N9"/>
<dbReference type="InterPro" id="IPR036282">
    <property type="entry name" value="Glutathione-S-Trfase_C_sf"/>
</dbReference>
<organism evidence="6">
    <name type="scientific">Ruditapes philippinarum</name>
    <name type="common">Japanese carpet shell</name>
    <name type="synonym">Venerupis philippinarum</name>
    <dbReference type="NCBI Taxonomy" id="129788"/>
    <lineage>
        <taxon>Eukaryota</taxon>
        <taxon>Metazoa</taxon>
        <taxon>Spiralia</taxon>
        <taxon>Lophotrochozoa</taxon>
        <taxon>Mollusca</taxon>
        <taxon>Bivalvia</taxon>
        <taxon>Autobranchia</taxon>
        <taxon>Heteroconchia</taxon>
        <taxon>Euheterodonta</taxon>
        <taxon>Imparidentia</taxon>
        <taxon>Neoheterodontei</taxon>
        <taxon>Venerida</taxon>
        <taxon>Veneroidea</taxon>
        <taxon>Veneridae</taxon>
        <taxon>Ruditapes</taxon>
    </lineage>
</organism>
<dbReference type="InterPro" id="IPR010987">
    <property type="entry name" value="Glutathione-S-Trfase_C-like"/>
</dbReference>
<evidence type="ECO:0000259" key="4">
    <source>
        <dbReference type="PROSITE" id="PS50404"/>
    </source>
</evidence>
<dbReference type="PANTHER" id="PTHR43917:SF8">
    <property type="entry name" value="GH16740P-RELATED"/>
    <property type="match status" value="1"/>
</dbReference>
<accession>H6B8N9</accession>
<dbReference type="SUPFAM" id="SSF52833">
    <property type="entry name" value="Thioredoxin-like"/>
    <property type="match status" value="1"/>
</dbReference>
<dbReference type="InterPro" id="IPR040079">
    <property type="entry name" value="Glutathione_S-Trfase"/>
</dbReference>
<evidence type="ECO:0000256" key="1">
    <source>
        <dbReference type="ARBA" id="ARBA00004496"/>
    </source>
</evidence>
<dbReference type="SFLD" id="SFLDG01153">
    <property type="entry name" value="Main.4:_Theta-like"/>
    <property type="match status" value="1"/>
</dbReference>
<dbReference type="InterPro" id="IPR036249">
    <property type="entry name" value="Thioredoxin-like_sf"/>
</dbReference>
<feature type="domain" description="GST N-terminal" evidence="4">
    <location>
        <begin position="2"/>
        <end position="83"/>
    </location>
</feature>
<dbReference type="Pfam" id="PF02798">
    <property type="entry name" value="GST_N"/>
    <property type="match status" value="1"/>
</dbReference>
<dbReference type="PROSITE" id="PS50405">
    <property type="entry name" value="GST_CTER"/>
    <property type="match status" value="1"/>
</dbReference>
<dbReference type="EMBL" id="JF499392">
    <property type="protein sequence ID" value="AFB83399.1"/>
    <property type="molecule type" value="mRNA"/>
</dbReference>
<dbReference type="InterPro" id="IPR051369">
    <property type="entry name" value="GST_Theta"/>
</dbReference>
<proteinExistence type="evidence at transcript level"/>
<dbReference type="SFLD" id="SFLDS00019">
    <property type="entry name" value="Glutathione_Transferase_(cytos"/>
    <property type="match status" value="1"/>
</dbReference>
<dbReference type="InterPro" id="IPR004045">
    <property type="entry name" value="Glutathione_S-Trfase_N"/>
</dbReference>
<dbReference type="GO" id="GO:0006749">
    <property type="term" value="P:glutathione metabolic process"/>
    <property type="evidence" value="ECO:0007669"/>
    <property type="project" value="TreeGrafter"/>
</dbReference>
<dbReference type="SUPFAM" id="SSF47616">
    <property type="entry name" value="GST C-terminal domain-like"/>
    <property type="match status" value="1"/>
</dbReference>
<dbReference type="GO" id="GO:0005737">
    <property type="term" value="C:cytoplasm"/>
    <property type="evidence" value="ECO:0007669"/>
    <property type="project" value="UniProtKB-SubCell"/>
</dbReference>
<sequence length="231" mass="27169">MAPIKLFADLKSQPCRAVYLFMKMNNIPFQMVRIDLGSGEHLQEEFTKISPIQRVPVIEDNGFVLGESGAIFRYLARKFNVAEHWYPSKDLERQGRIDEYLNWHHTNIRTTAMMTFRHQFINTLRGKPIKEDEVKRFKTELKKSINHIDKYFLKDEPYIGGKEISVADLQAFCELMQLDIIGDENEYRFNPKVRAWADRVKAQIEPYFEPCQEEGISPMQTIYNQLKSSKL</sequence>
<dbReference type="PROSITE" id="PS50404">
    <property type="entry name" value="GST_NTER"/>
    <property type="match status" value="1"/>
</dbReference>
<protein>
    <submittedName>
        <fullName evidence="6">Theta class glutathione S-transferase</fullName>
    </submittedName>
</protein>
<dbReference type="Gene3D" id="1.20.1050.10">
    <property type="match status" value="1"/>
</dbReference>